<gene>
    <name evidence="1" type="ORF">GOOTI_204_00010</name>
</gene>
<dbReference type="Proteomes" id="UP000005038">
    <property type="component" value="Unassembled WGS sequence"/>
</dbReference>
<evidence type="ECO:0000313" key="1">
    <source>
        <dbReference type="EMBL" id="GAB36224.1"/>
    </source>
</evidence>
<dbReference type="EMBL" id="BAFB01000204">
    <property type="protein sequence ID" value="GAB36224.1"/>
    <property type="molecule type" value="Genomic_DNA"/>
</dbReference>
<dbReference type="AlphaFoldDB" id="H5TRW6"/>
<comment type="caution">
    <text evidence="1">The sequence shown here is derived from an EMBL/GenBank/DDBJ whole genome shotgun (WGS) entry which is preliminary data.</text>
</comment>
<accession>H5TRW6</accession>
<protein>
    <submittedName>
        <fullName evidence="1">Uncharacterized protein</fullName>
    </submittedName>
</protein>
<proteinExistence type="predicted"/>
<keyword evidence="2" id="KW-1185">Reference proteome</keyword>
<reference evidence="1" key="1">
    <citation type="submission" date="2012-02" db="EMBL/GenBank/DDBJ databases">
        <title>Whole genome shotgun sequence of Gordonia otitidis NBRC 100426.</title>
        <authorList>
            <person name="Yoshida I."/>
            <person name="Hosoyama A."/>
            <person name="Tsuchikane K."/>
            <person name="Katsumata H."/>
            <person name="Yamazaki S."/>
            <person name="Fujita N."/>
        </authorList>
    </citation>
    <scope>NUCLEOTIDE SEQUENCE [LARGE SCALE GENOMIC DNA]</scope>
    <source>
        <strain evidence="1">NBRC 100426</strain>
    </source>
</reference>
<sequence>MQASKAACIAKYGYVDDDPVGWEFVAGKGPAGDAAIRITWSEGVEGERNPTVTVNFIDAEVPQGTSWTASSLTDMELGPDRIAISADRKTVTFAGAGVAAPASATAGEEAIAKISTVTMSGTITCDHLDLSARPS</sequence>
<organism evidence="1 2">
    <name type="scientific">Gordonia otitidis (strain DSM 44809 / CCUG 52243 / JCM 12355 / NBRC 100426 / IFM 10032)</name>
    <dbReference type="NCBI Taxonomy" id="1108044"/>
    <lineage>
        <taxon>Bacteria</taxon>
        <taxon>Bacillati</taxon>
        <taxon>Actinomycetota</taxon>
        <taxon>Actinomycetes</taxon>
        <taxon>Mycobacteriales</taxon>
        <taxon>Gordoniaceae</taxon>
        <taxon>Gordonia</taxon>
    </lineage>
</organism>
<name>H5TRW6_GORO1</name>
<evidence type="ECO:0000313" key="2">
    <source>
        <dbReference type="Proteomes" id="UP000005038"/>
    </source>
</evidence>